<evidence type="ECO:0000256" key="2">
    <source>
        <dbReference type="ARBA" id="ARBA00022448"/>
    </source>
</evidence>
<feature type="transmembrane region" description="Helical" evidence="12">
    <location>
        <begin position="376"/>
        <end position="397"/>
    </location>
</feature>
<evidence type="ECO:0000256" key="8">
    <source>
        <dbReference type="ARBA" id="ARBA00022777"/>
    </source>
</evidence>
<keyword evidence="9 12" id="KW-1133">Transmembrane helix</keyword>
<dbReference type="Gene3D" id="3.30.1360.60">
    <property type="entry name" value="Glucose permease domain IIB"/>
    <property type="match status" value="1"/>
</dbReference>
<feature type="transmembrane region" description="Helical" evidence="12">
    <location>
        <begin position="58"/>
        <end position="82"/>
    </location>
</feature>
<dbReference type="Pfam" id="PF02378">
    <property type="entry name" value="PTS_EIIC"/>
    <property type="match status" value="1"/>
</dbReference>
<name>A0A1T4QN60_VIBCI</name>
<dbReference type="InterPro" id="IPR050429">
    <property type="entry name" value="PTS_Glucose_EIICBA"/>
</dbReference>
<dbReference type="STRING" id="1123491.SAMN02745782_02212"/>
<keyword evidence="3" id="KW-1003">Cell membrane</keyword>
<dbReference type="GO" id="GO:0016301">
    <property type="term" value="F:kinase activity"/>
    <property type="evidence" value="ECO:0007669"/>
    <property type="project" value="UniProtKB-KW"/>
</dbReference>
<dbReference type="PANTHER" id="PTHR30009">
    <property type="entry name" value="CYTOCHROME C-TYPE SYNTHESIS PROTEIN AND PTS TRANSMEMBRANE COMPONENT"/>
    <property type="match status" value="1"/>
</dbReference>
<keyword evidence="8" id="KW-0418">Kinase</keyword>
<dbReference type="NCBIfam" id="TIGR00826">
    <property type="entry name" value="EIIB_glc"/>
    <property type="match status" value="1"/>
</dbReference>
<evidence type="ECO:0000259" key="13">
    <source>
        <dbReference type="PROSITE" id="PS51098"/>
    </source>
</evidence>
<dbReference type="GeneID" id="70584476"/>
<dbReference type="GO" id="GO:0090563">
    <property type="term" value="F:protein-phosphocysteine-sugar phosphotransferase activity"/>
    <property type="evidence" value="ECO:0007669"/>
    <property type="project" value="TreeGrafter"/>
</dbReference>
<feature type="transmembrane region" description="Helical" evidence="12">
    <location>
        <begin position="146"/>
        <end position="166"/>
    </location>
</feature>
<feature type="domain" description="PTS EIIC type-1" evidence="14">
    <location>
        <begin position="2"/>
        <end position="438"/>
    </location>
</feature>
<feature type="transmembrane region" description="Helical" evidence="12">
    <location>
        <begin position="187"/>
        <end position="207"/>
    </location>
</feature>
<proteinExistence type="predicted"/>
<dbReference type="InterPro" id="IPR018113">
    <property type="entry name" value="PTrfase_EIIB_Cys"/>
</dbReference>
<accession>A0A1T4QN60</accession>
<reference evidence="16" key="1">
    <citation type="submission" date="2017-02" db="EMBL/GenBank/DDBJ databases">
        <authorList>
            <person name="Varghese N."/>
            <person name="Submissions S."/>
        </authorList>
    </citation>
    <scope>NUCLEOTIDE SEQUENCE [LARGE SCALE GENOMIC DNA]</scope>
    <source>
        <strain evidence="16">DSM 19608</strain>
    </source>
</reference>
<evidence type="ECO:0000256" key="10">
    <source>
        <dbReference type="ARBA" id="ARBA00023136"/>
    </source>
</evidence>
<keyword evidence="6" id="KW-0598">Phosphotransferase system</keyword>
<keyword evidence="4" id="KW-0762">Sugar transport</keyword>
<dbReference type="InterPro" id="IPR001996">
    <property type="entry name" value="PTS_IIB_1"/>
</dbReference>
<keyword evidence="7 12" id="KW-0812">Transmembrane</keyword>
<dbReference type="GO" id="GO:0008982">
    <property type="term" value="F:protein-N(PI)-phosphohistidine-sugar phosphotransferase activity"/>
    <property type="evidence" value="ECO:0007669"/>
    <property type="project" value="InterPro"/>
</dbReference>
<evidence type="ECO:0000313" key="16">
    <source>
        <dbReference type="Proteomes" id="UP000190834"/>
    </source>
</evidence>
<dbReference type="PROSITE" id="PS51103">
    <property type="entry name" value="PTS_EIIC_TYPE_1"/>
    <property type="match status" value="1"/>
</dbReference>
<keyword evidence="10 12" id="KW-0472">Membrane</keyword>
<feature type="domain" description="PTS EIIB type-1" evidence="13">
    <location>
        <begin position="450"/>
        <end position="528"/>
    </location>
</feature>
<dbReference type="InterPro" id="IPR003352">
    <property type="entry name" value="PTS_EIIC"/>
</dbReference>
<dbReference type="SUPFAM" id="SSF55604">
    <property type="entry name" value="Glucose permease domain IIB"/>
    <property type="match status" value="1"/>
</dbReference>
<evidence type="ECO:0000256" key="5">
    <source>
        <dbReference type="ARBA" id="ARBA00022679"/>
    </source>
</evidence>
<evidence type="ECO:0000313" key="15">
    <source>
        <dbReference type="EMBL" id="SKA05057.1"/>
    </source>
</evidence>
<dbReference type="RefSeq" id="WP_078926587.1">
    <property type="nucleotide sequence ID" value="NZ_FUXB01000010.1"/>
</dbReference>
<evidence type="ECO:0000256" key="11">
    <source>
        <dbReference type="PROSITE-ProRule" id="PRU00421"/>
    </source>
</evidence>
<dbReference type="PANTHER" id="PTHR30009:SF24">
    <property type="entry name" value="PTS SYSTEM, IIBC COMPONENT"/>
    <property type="match status" value="1"/>
</dbReference>
<dbReference type="Proteomes" id="UP000190834">
    <property type="component" value="Unassembled WGS sequence"/>
</dbReference>
<evidence type="ECO:0000259" key="14">
    <source>
        <dbReference type="PROSITE" id="PS51103"/>
    </source>
</evidence>
<comment type="subcellular location">
    <subcellularLocation>
        <location evidence="1">Cell membrane</location>
        <topology evidence="1">Multi-pass membrane protein</topology>
    </subcellularLocation>
</comment>
<sequence>MKHLGSKLQDLGKALMMPISVIAAAGIFLGLAAALQNPNITGQSFNQLEVVQLILGFIRKVAGSLFGNLPLFFAVAAAIGLAKQEKPTAAFAAIIGFISMHVGVNYSLLAQGLTPQTTSVAYLVSQGMDKTAAMMFAAEFGNTLGIFSYHMSVLGGVIAGLVTVALHNRFYTIVLPTAINFFGGRRFVPIITVVVLPLVGVAMSLIWPTIGAAIAKIGEFIGQAGSFGTFLFAFAERLLIPTGLHHILNETVRFTPIGGIANVDGESVVGALSIFNYALTHPGSIDNEIVKEATRFLAQGKIPVMMFALPGAALAMYHCARDEHKTRVKALVIAGALASFTTGITEPLEFSFIFVSPLLFVFHAIMTGLSFALMHLFGVMIGNVQGGVIDLFVFGVLGGAQTQWWFAVLVGACYFPIYYFVFRMVITRFNVATPGREKEESSTEVVGNASEQATRIIEGLGGSSNIQLVDNCFTRLRVKVNDISKVQEDFLKTTGASGVKRASDVDVQVIYGPQVESIANDVKKALAI</sequence>
<dbReference type="InterPro" id="IPR036878">
    <property type="entry name" value="Glu_permease_IIB"/>
</dbReference>
<dbReference type="OrthoDB" id="7571469at2"/>
<keyword evidence="2" id="KW-0813">Transport</keyword>
<evidence type="ECO:0000256" key="9">
    <source>
        <dbReference type="ARBA" id="ARBA00022989"/>
    </source>
</evidence>
<dbReference type="GO" id="GO:0009401">
    <property type="term" value="P:phosphoenolpyruvate-dependent sugar phosphotransferase system"/>
    <property type="evidence" value="ECO:0007669"/>
    <property type="project" value="UniProtKB-KW"/>
</dbReference>
<evidence type="ECO:0000256" key="1">
    <source>
        <dbReference type="ARBA" id="ARBA00004651"/>
    </source>
</evidence>
<dbReference type="Pfam" id="PF00367">
    <property type="entry name" value="PTS_EIIB"/>
    <property type="match status" value="1"/>
</dbReference>
<evidence type="ECO:0000256" key="6">
    <source>
        <dbReference type="ARBA" id="ARBA00022683"/>
    </source>
</evidence>
<dbReference type="PROSITE" id="PS51098">
    <property type="entry name" value="PTS_EIIB_TYPE_1"/>
    <property type="match status" value="1"/>
</dbReference>
<dbReference type="InterPro" id="IPR013013">
    <property type="entry name" value="PTS_EIIC_1"/>
</dbReference>
<feature type="transmembrane region" description="Helical" evidence="12">
    <location>
        <begin position="327"/>
        <end position="344"/>
    </location>
</feature>
<evidence type="ECO:0000256" key="3">
    <source>
        <dbReference type="ARBA" id="ARBA00022475"/>
    </source>
</evidence>
<feature type="transmembrane region" description="Helical" evidence="12">
    <location>
        <begin position="89"/>
        <end position="109"/>
    </location>
</feature>
<dbReference type="PROSITE" id="PS01035">
    <property type="entry name" value="PTS_EIIB_TYPE_1_CYS"/>
    <property type="match status" value="1"/>
</dbReference>
<keyword evidence="16" id="KW-1185">Reference proteome</keyword>
<dbReference type="CDD" id="cd00212">
    <property type="entry name" value="PTS_IIB_glc"/>
    <property type="match status" value="1"/>
</dbReference>
<evidence type="ECO:0000256" key="12">
    <source>
        <dbReference type="SAM" id="Phobius"/>
    </source>
</evidence>
<organism evidence="15 16">
    <name type="scientific">Vibrio cincinnatiensis DSM 19608</name>
    <dbReference type="NCBI Taxonomy" id="1123491"/>
    <lineage>
        <taxon>Bacteria</taxon>
        <taxon>Pseudomonadati</taxon>
        <taxon>Pseudomonadota</taxon>
        <taxon>Gammaproteobacteria</taxon>
        <taxon>Vibrionales</taxon>
        <taxon>Vibrionaceae</taxon>
        <taxon>Vibrio</taxon>
    </lineage>
</organism>
<protein>
    <submittedName>
        <fullName evidence="15">PTS system, maltose and glucose-specific IIC component</fullName>
    </submittedName>
</protein>
<dbReference type="GO" id="GO:0005886">
    <property type="term" value="C:plasma membrane"/>
    <property type="evidence" value="ECO:0007669"/>
    <property type="project" value="UniProtKB-SubCell"/>
</dbReference>
<keyword evidence="5" id="KW-0808">Transferase</keyword>
<dbReference type="EMBL" id="FUXB01000010">
    <property type="protein sequence ID" value="SKA05057.1"/>
    <property type="molecule type" value="Genomic_DNA"/>
</dbReference>
<feature type="transmembrane region" description="Helical" evidence="12">
    <location>
        <begin position="350"/>
        <end position="369"/>
    </location>
</feature>
<feature type="transmembrane region" description="Helical" evidence="12">
    <location>
        <begin position="403"/>
        <end position="421"/>
    </location>
</feature>
<evidence type="ECO:0000256" key="4">
    <source>
        <dbReference type="ARBA" id="ARBA00022597"/>
    </source>
</evidence>
<gene>
    <name evidence="15" type="ORF">SAMN02745782_02212</name>
</gene>
<dbReference type="AlphaFoldDB" id="A0A1T4QN60"/>
<feature type="active site" description="Phosphocysteine intermediate; for EIIB activity" evidence="11">
    <location>
        <position position="472"/>
    </location>
</feature>
<evidence type="ECO:0000256" key="7">
    <source>
        <dbReference type="ARBA" id="ARBA00022692"/>
    </source>
</evidence>